<gene>
    <name evidence="2" type="ORF">B1A_19417</name>
</gene>
<proteinExistence type="predicted"/>
<feature type="region of interest" description="Disordered" evidence="1">
    <location>
        <begin position="151"/>
        <end position="176"/>
    </location>
</feature>
<evidence type="ECO:0000256" key="1">
    <source>
        <dbReference type="SAM" id="MobiDB-lite"/>
    </source>
</evidence>
<feature type="non-terminal residue" evidence="2">
    <location>
        <position position="176"/>
    </location>
</feature>
<evidence type="ECO:0000313" key="2">
    <source>
        <dbReference type="EMBL" id="EQD32607.1"/>
    </source>
</evidence>
<reference evidence="2" key="2">
    <citation type="journal article" date="2014" name="ISME J.">
        <title>Microbial stratification in low pH oxic and suboxic macroscopic growths along an acid mine drainage.</title>
        <authorList>
            <person name="Mendez-Garcia C."/>
            <person name="Mesa V."/>
            <person name="Sprenger R.R."/>
            <person name="Richter M."/>
            <person name="Diez M.S."/>
            <person name="Solano J."/>
            <person name="Bargiela R."/>
            <person name="Golyshina O.V."/>
            <person name="Manteca A."/>
            <person name="Ramos J.L."/>
            <person name="Gallego J.R."/>
            <person name="Llorente I."/>
            <person name="Martins Dos Santos V.A."/>
            <person name="Jensen O.N."/>
            <person name="Pelaez A.I."/>
            <person name="Sanchez J."/>
            <person name="Ferrer M."/>
        </authorList>
    </citation>
    <scope>NUCLEOTIDE SEQUENCE</scope>
</reference>
<organism evidence="2">
    <name type="scientific">mine drainage metagenome</name>
    <dbReference type="NCBI Taxonomy" id="410659"/>
    <lineage>
        <taxon>unclassified sequences</taxon>
        <taxon>metagenomes</taxon>
        <taxon>ecological metagenomes</taxon>
    </lineage>
</organism>
<accession>T0YL19</accession>
<sequence>MFIRESKTKNPKTGKVYLSHQLVETVQTEKGPRNRVLLYLGRLSLPKSSFRLLAQALENRLMGQAGTLPVEPEIQVVVDEAFRTNQPEALPRYGRKRTPKPTGTAVVSCDSLETGEIRSLGPELAGHQAWERLSADTVLIASGFSPRERPWPRPWSSAVSSRPGSELHTHRWLTTR</sequence>
<dbReference type="AlphaFoldDB" id="T0YL19"/>
<dbReference type="EMBL" id="AUZX01014321">
    <property type="protein sequence ID" value="EQD32607.1"/>
    <property type="molecule type" value="Genomic_DNA"/>
</dbReference>
<protein>
    <submittedName>
        <fullName evidence="2">Transposase, IS4 family protein</fullName>
    </submittedName>
</protein>
<reference evidence="2" key="1">
    <citation type="submission" date="2013-08" db="EMBL/GenBank/DDBJ databases">
        <authorList>
            <person name="Mendez C."/>
            <person name="Richter M."/>
            <person name="Ferrer M."/>
            <person name="Sanchez J."/>
        </authorList>
    </citation>
    <scope>NUCLEOTIDE SEQUENCE</scope>
</reference>
<name>T0YL19_9ZZZZ</name>
<comment type="caution">
    <text evidence="2">The sequence shown here is derived from an EMBL/GenBank/DDBJ whole genome shotgun (WGS) entry which is preliminary data.</text>
</comment>